<dbReference type="InterPro" id="IPR013766">
    <property type="entry name" value="Thioredoxin_domain"/>
</dbReference>
<dbReference type="InterPro" id="IPR000866">
    <property type="entry name" value="AhpC/TSA"/>
</dbReference>
<dbReference type="Gene3D" id="3.40.30.10">
    <property type="entry name" value="Glutaredoxin"/>
    <property type="match status" value="1"/>
</dbReference>
<dbReference type="InterPro" id="IPR036249">
    <property type="entry name" value="Thioredoxin-like_sf"/>
</dbReference>
<gene>
    <name evidence="4" type="primary">resA_5</name>
    <name evidence="4" type="ORF">RT761_02370</name>
</gene>
<dbReference type="Pfam" id="PF00578">
    <property type="entry name" value="AhpC-TSA"/>
    <property type="match status" value="1"/>
</dbReference>
<dbReference type="Proteomes" id="UP000594463">
    <property type="component" value="Chromosome"/>
</dbReference>
<accession>A0A7T1ANH1</accession>
<name>A0A7T1ANH1_ATRLM</name>
<sequence length="175" mass="19403">MKKFSLLIMALCVIMLIAVTGCMPTPPTPTPPTPTPTPTQTPGMEKNFTLLDLSGQSFTLSDHLGKPIVLCFFMSNCPACKSEVPHLNSIHQKYADSEELMVIGIGIRAGIAEFVQSQGVQYLVLQDDEDETVSDLYGVRSVPHNVFINRQGRITRQISRSLSESELEQYINEIF</sequence>
<dbReference type="CDD" id="cd02966">
    <property type="entry name" value="TlpA_like_family"/>
    <property type="match status" value="1"/>
</dbReference>
<dbReference type="PANTHER" id="PTHR42852">
    <property type="entry name" value="THIOL:DISULFIDE INTERCHANGE PROTEIN DSBE"/>
    <property type="match status" value="1"/>
</dbReference>
<feature type="chain" id="PRO_5030834578" evidence="2">
    <location>
        <begin position="21"/>
        <end position="175"/>
    </location>
</feature>
<dbReference type="PANTHER" id="PTHR42852:SF17">
    <property type="entry name" value="THIOREDOXIN-LIKE PROTEIN HI_1115"/>
    <property type="match status" value="1"/>
</dbReference>
<dbReference type="GO" id="GO:0016491">
    <property type="term" value="F:oxidoreductase activity"/>
    <property type="evidence" value="ECO:0007669"/>
    <property type="project" value="InterPro"/>
</dbReference>
<feature type="signal peptide" evidence="2">
    <location>
        <begin position="1"/>
        <end position="20"/>
    </location>
</feature>
<dbReference type="EMBL" id="CP065383">
    <property type="protein sequence ID" value="QPM69142.1"/>
    <property type="molecule type" value="Genomic_DNA"/>
</dbReference>
<dbReference type="PROSITE" id="PS51352">
    <property type="entry name" value="THIOREDOXIN_2"/>
    <property type="match status" value="1"/>
</dbReference>
<dbReference type="SUPFAM" id="SSF52833">
    <property type="entry name" value="Thioredoxin-like"/>
    <property type="match status" value="1"/>
</dbReference>
<evidence type="ECO:0000259" key="3">
    <source>
        <dbReference type="PROSITE" id="PS51352"/>
    </source>
</evidence>
<keyword evidence="1" id="KW-0676">Redox-active center</keyword>
<dbReference type="PROSITE" id="PS00194">
    <property type="entry name" value="THIOREDOXIN_1"/>
    <property type="match status" value="1"/>
</dbReference>
<feature type="domain" description="Thioredoxin" evidence="3">
    <location>
        <begin position="39"/>
        <end position="175"/>
    </location>
</feature>
<evidence type="ECO:0000313" key="4">
    <source>
        <dbReference type="EMBL" id="QPM69142.1"/>
    </source>
</evidence>
<dbReference type="InterPro" id="IPR017937">
    <property type="entry name" value="Thioredoxin_CS"/>
</dbReference>
<dbReference type="KEGG" id="alam:RT761_02370"/>
<keyword evidence="2" id="KW-0732">Signal</keyword>
<organism evidence="4 5">
    <name type="scientific">Atribacter laminatus</name>
    <dbReference type="NCBI Taxonomy" id="2847778"/>
    <lineage>
        <taxon>Bacteria</taxon>
        <taxon>Pseudomonadati</taxon>
        <taxon>Atribacterota</taxon>
        <taxon>Atribacteria</taxon>
        <taxon>Atribacterales</taxon>
        <taxon>Atribacteraceae</taxon>
        <taxon>Atribacter</taxon>
    </lineage>
</organism>
<evidence type="ECO:0000313" key="5">
    <source>
        <dbReference type="Proteomes" id="UP000594463"/>
    </source>
</evidence>
<keyword evidence="5" id="KW-1185">Reference proteome</keyword>
<proteinExistence type="predicted"/>
<evidence type="ECO:0000256" key="1">
    <source>
        <dbReference type="ARBA" id="ARBA00023284"/>
    </source>
</evidence>
<dbReference type="AlphaFoldDB" id="A0A7T1ANH1"/>
<evidence type="ECO:0000256" key="2">
    <source>
        <dbReference type="SAM" id="SignalP"/>
    </source>
</evidence>
<dbReference type="PROSITE" id="PS51257">
    <property type="entry name" value="PROKAR_LIPOPROTEIN"/>
    <property type="match status" value="1"/>
</dbReference>
<dbReference type="GO" id="GO:0016209">
    <property type="term" value="F:antioxidant activity"/>
    <property type="evidence" value="ECO:0007669"/>
    <property type="project" value="InterPro"/>
</dbReference>
<protein>
    <submittedName>
        <fullName evidence="4">Thiol-disulfide oxidoreductase ResA</fullName>
    </submittedName>
</protein>
<dbReference type="InterPro" id="IPR050553">
    <property type="entry name" value="Thioredoxin_ResA/DsbE_sf"/>
</dbReference>
<reference evidence="4 5" key="1">
    <citation type="journal article" date="2021" name="Nat. Commun.">
        <title>Isolation of a member of the candidate phylum Atribacteria reveals a unique cell membrane structure.</title>
        <authorList>
            <person name="Taiki K."/>
            <person name="Nobu M.K."/>
            <person name="Kusada H."/>
            <person name="Meng X.-Y."/>
            <person name="Hosoki N."/>
            <person name="Uematsu K."/>
            <person name="Yoshioka H."/>
            <person name="Kamagata Y."/>
            <person name="Tamaki H."/>
        </authorList>
    </citation>
    <scope>NUCLEOTIDE SEQUENCE [LARGE SCALE GENOMIC DNA]</scope>
    <source>
        <strain evidence="4 5">RT761</strain>
    </source>
</reference>